<proteinExistence type="predicted"/>
<evidence type="ECO:0000313" key="2">
    <source>
        <dbReference type="Proteomes" id="UP000026907"/>
    </source>
</evidence>
<accession>A0A023MI49</accession>
<protein>
    <submittedName>
        <fullName evidence="1">Uncharacterized protein</fullName>
    </submittedName>
</protein>
<name>A0A023MI49_9CAUD</name>
<keyword evidence="2" id="KW-1185">Reference proteome</keyword>
<dbReference type="GeneID" id="19486886"/>
<dbReference type="RefSeq" id="YP_009031070.1">
    <property type="nucleotide sequence ID" value="NC_024134.1"/>
</dbReference>
<dbReference type="KEGG" id="vg:19486886"/>
<evidence type="ECO:0000313" key="1">
    <source>
        <dbReference type="EMBL" id="AHN83749.1"/>
    </source>
</evidence>
<dbReference type="EMBL" id="KJ190158">
    <property type="protein sequence ID" value="AHN83749.1"/>
    <property type="molecule type" value="Genomic_DNA"/>
</dbReference>
<dbReference type="Proteomes" id="UP000026907">
    <property type="component" value="Segment"/>
</dbReference>
<reference evidence="1 2" key="1">
    <citation type="journal article" date="2014" name="Genome Announc.">
        <title>Complete Genome Sequences of Two Escherichia coli O157:H7 Phages Effective in Limiting Contamination of Food Products.</title>
        <authorList>
            <person name="Hong Y."/>
            <person name="Pan Y."/>
            <person name="Harman N.J."/>
            <person name="Ebner P.D."/>
        </authorList>
    </citation>
    <scope>NUCLEOTIDE SEQUENCE [LARGE SCALE GENOMIC DNA]</scope>
</reference>
<sequence>MMEQIKRAEAINGNVIYFVSKNEKGVPYAAVIVQPDGDYWFTVYGAYSFGRPVHDKILKVANPTGKNITAEKFFENS</sequence>
<organism evidence="1 2">
    <name type="scientific">Escherichia phage FFH2</name>
    <dbReference type="NCBI Taxonomy" id="1446490"/>
    <lineage>
        <taxon>Viruses</taxon>
        <taxon>Duplodnaviria</taxon>
        <taxon>Heunggongvirae</taxon>
        <taxon>Uroviricota</taxon>
        <taxon>Caudoviricetes</taxon>
        <taxon>Vequintavirinae</taxon>
        <taxon>Vequintavirus</taxon>
        <taxon>Vequintavirus PDX</taxon>
        <taxon>Vequintavirus FFH2</taxon>
    </lineage>
</organism>